<feature type="region of interest" description="Disordered" evidence="6">
    <location>
        <begin position="1"/>
        <end position="58"/>
    </location>
</feature>
<dbReference type="Proteomes" id="UP001517376">
    <property type="component" value="Unassembled WGS sequence"/>
</dbReference>
<organism evidence="8 9">
    <name type="scientific">Paragemmobacter ruber</name>
    <dbReference type="NCBI Taxonomy" id="1985673"/>
    <lineage>
        <taxon>Bacteria</taxon>
        <taxon>Pseudomonadati</taxon>
        <taxon>Pseudomonadota</taxon>
        <taxon>Alphaproteobacteria</taxon>
        <taxon>Rhodobacterales</taxon>
        <taxon>Paracoccaceae</taxon>
        <taxon>Paragemmobacter</taxon>
    </lineage>
</organism>
<feature type="coiled-coil region" evidence="5">
    <location>
        <begin position="203"/>
        <end position="230"/>
    </location>
</feature>
<evidence type="ECO:0008006" key="10">
    <source>
        <dbReference type="Google" id="ProtNLM"/>
    </source>
</evidence>
<feature type="transmembrane region" description="Helical" evidence="7">
    <location>
        <begin position="62"/>
        <end position="83"/>
    </location>
</feature>
<gene>
    <name evidence="8" type="ORF">GU920_06985</name>
</gene>
<evidence type="ECO:0000313" key="8">
    <source>
        <dbReference type="EMBL" id="NBE07273.1"/>
    </source>
</evidence>
<protein>
    <recommendedName>
        <fullName evidence="10">Inner membrane protein</fullName>
    </recommendedName>
</protein>
<evidence type="ECO:0000256" key="5">
    <source>
        <dbReference type="SAM" id="Coils"/>
    </source>
</evidence>
<comment type="caution">
    <text evidence="8">The sequence shown here is derived from an EMBL/GenBank/DDBJ whole genome shotgun (WGS) entry which is preliminary data.</text>
</comment>
<accession>A0ABW9Y407</accession>
<dbReference type="Pfam" id="PF09731">
    <property type="entry name" value="Mitofilin"/>
    <property type="match status" value="1"/>
</dbReference>
<dbReference type="InterPro" id="IPR019133">
    <property type="entry name" value="MIC60"/>
</dbReference>
<evidence type="ECO:0000256" key="2">
    <source>
        <dbReference type="ARBA" id="ARBA00022692"/>
    </source>
</evidence>
<dbReference type="EMBL" id="JAAATW010000001">
    <property type="protein sequence ID" value="NBE07273.1"/>
    <property type="molecule type" value="Genomic_DNA"/>
</dbReference>
<keyword evidence="9" id="KW-1185">Reference proteome</keyword>
<reference evidence="9" key="1">
    <citation type="submission" date="2020-01" db="EMBL/GenBank/DDBJ databases">
        <title>Sphingomonas sp. strain CSW-10.</title>
        <authorList>
            <person name="Chen W.-M."/>
        </authorList>
    </citation>
    <scope>NUCLEOTIDE SEQUENCE [LARGE SCALE GENOMIC DNA]</scope>
    <source>
        <strain evidence="9">CCP-1</strain>
    </source>
</reference>
<evidence type="ECO:0000256" key="3">
    <source>
        <dbReference type="ARBA" id="ARBA00022989"/>
    </source>
</evidence>
<comment type="subcellular location">
    <subcellularLocation>
        <location evidence="1">Membrane</location>
    </subcellularLocation>
</comment>
<keyword evidence="2 7" id="KW-0812">Transmembrane</keyword>
<name>A0ABW9Y407_9RHOB</name>
<keyword evidence="3 7" id="KW-1133">Transmembrane helix</keyword>
<dbReference type="RefSeq" id="WP_161766197.1">
    <property type="nucleotide sequence ID" value="NZ_JAAATW010000001.1"/>
</dbReference>
<proteinExistence type="predicted"/>
<sequence length="385" mass="38023">MAKGKTEDPAPPQDDADLMAVVDATDPQAAAVTDAPSEPAPREKLADAPASPPPAPRGGSGAGAFFGMVLGGVVAAGAGFGLARAVPDLLPMGGQGELAATVAAQAEEIAALRADLAARPAPDPQIAERLAALEAAPAPTAPVPPALEERLAAVEAALADLQSRPSAGGAPAPELVAELDALKAQVATLSAGGSVPADVIAAAEAAEARLQEAQASAAALAAEAEAAAATARRNAAIGRITAALDSGAPYASALAELGGDAPPVLADNAAVGLPTVAELADSFPEVARAALEDALRANMGESWTDRVSNFLRSQTGLRSLTPREGNDPDAILSRAEAALAQGRVADAIGELDAMPEAGKPALSDWLAQARLRAEAEAAVATLAAN</sequence>
<keyword evidence="5" id="KW-0175">Coiled coil</keyword>
<evidence type="ECO:0000256" key="1">
    <source>
        <dbReference type="ARBA" id="ARBA00004370"/>
    </source>
</evidence>
<evidence type="ECO:0000256" key="4">
    <source>
        <dbReference type="ARBA" id="ARBA00023136"/>
    </source>
</evidence>
<evidence type="ECO:0000256" key="6">
    <source>
        <dbReference type="SAM" id="MobiDB-lite"/>
    </source>
</evidence>
<evidence type="ECO:0000256" key="7">
    <source>
        <dbReference type="SAM" id="Phobius"/>
    </source>
</evidence>
<keyword evidence="4 7" id="KW-0472">Membrane</keyword>
<evidence type="ECO:0000313" key="9">
    <source>
        <dbReference type="Proteomes" id="UP001517376"/>
    </source>
</evidence>